<dbReference type="Gene3D" id="1.25.40.10">
    <property type="entry name" value="Tetratricopeptide repeat domain"/>
    <property type="match status" value="2"/>
</dbReference>
<feature type="region of interest" description="Disordered" evidence="4">
    <location>
        <begin position="680"/>
        <end position="707"/>
    </location>
</feature>
<evidence type="ECO:0008006" key="7">
    <source>
        <dbReference type="Google" id="ProtNLM"/>
    </source>
</evidence>
<dbReference type="PANTHER" id="PTHR47447:SF17">
    <property type="entry name" value="OS12G0638900 PROTEIN"/>
    <property type="match status" value="1"/>
</dbReference>
<feature type="repeat" description="PPR" evidence="3">
    <location>
        <begin position="257"/>
        <end position="291"/>
    </location>
</feature>
<protein>
    <recommendedName>
        <fullName evidence="7">Pentacotripeptide-repeat region of PRORP domain-containing protein</fullName>
    </recommendedName>
</protein>
<reference evidence="5" key="1">
    <citation type="journal article" date="2020" name="bioRxiv">
        <title>Comparative genomics of Chlamydomonas.</title>
        <authorList>
            <person name="Craig R.J."/>
            <person name="Hasan A.R."/>
            <person name="Ness R.W."/>
            <person name="Keightley P.D."/>
        </authorList>
    </citation>
    <scope>NUCLEOTIDE SEQUENCE</scope>
    <source>
        <strain evidence="5">CCAP 11/70</strain>
    </source>
</reference>
<dbReference type="InterPro" id="IPR002885">
    <property type="entry name" value="PPR_rpt"/>
</dbReference>
<feature type="region of interest" description="Disordered" evidence="4">
    <location>
        <begin position="452"/>
        <end position="539"/>
    </location>
</feature>
<accession>A0A835XJK3</accession>
<dbReference type="AlphaFoldDB" id="A0A835XJK3"/>
<comment type="caution">
    <text evidence="5">The sequence shown here is derived from an EMBL/GenBank/DDBJ whole genome shotgun (WGS) entry which is preliminary data.</text>
</comment>
<evidence type="ECO:0000313" key="5">
    <source>
        <dbReference type="EMBL" id="KAG2482285.1"/>
    </source>
</evidence>
<dbReference type="EMBL" id="JAEHOE010000236">
    <property type="protein sequence ID" value="KAG2482285.1"/>
    <property type="molecule type" value="Genomic_DNA"/>
</dbReference>
<keyword evidence="6" id="KW-1185">Reference proteome</keyword>
<feature type="region of interest" description="Disordered" evidence="4">
    <location>
        <begin position="740"/>
        <end position="778"/>
    </location>
</feature>
<evidence type="ECO:0000256" key="4">
    <source>
        <dbReference type="SAM" id="MobiDB-lite"/>
    </source>
</evidence>
<feature type="region of interest" description="Disordered" evidence="4">
    <location>
        <begin position="854"/>
        <end position="889"/>
    </location>
</feature>
<evidence type="ECO:0000313" key="6">
    <source>
        <dbReference type="Proteomes" id="UP000612055"/>
    </source>
</evidence>
<feature type="region of interest" description="Disordered" evidence="4">
    <location>
        <begin position="622"/>
        <end position="643"/>
    </location>
</feature>
<organism evidence="5 6">
    <name type="scientific">Edaphochlamys debaryana</name>
    <dbReference type="NCBI Taxonomy" id="47281"/>
    <lineage>
        <taxon>Eukaryota</taxon>
        <taxon>Viridiplantae</taxon>
        <taxon>Chlorophyta</taxon>
        <taxon>core chlorophytes</taxon>
        <taxon>Chlorophyceae</taxon>
        <taxon>CS clade</taxon>
        <taxon>Chlamydomonadales</taxon>
        <taxon>Chlamydomonadales incertae sedis</taxon>
        <taxon>Edaphochlamys</taxon>
    </lineage>
</organism>
<sequence length="907" mass="90332">MGRNEPAGSSDAQSADALAAARFRARELARKTVDYHRAREAERRFRDRPARRHAPFPWAAAAEAVLADEAVEDEATAVALIKELGEQGCSELALAALDLLLSRGPPLAPPSRPLLDAALGVCALEAQDGRCMELYGRMQALGLPPDLGSANLVLTALCVRGRLEAAVGVLAGLRGAGVAPNTYSVLMLLQACNFKRRGAYREAIEAVQSLEAGGRPASEEVIEALLQVCEAAMHKAPSFEAALSVFEALSGLQLADSTRAYNALLGAAGRCGRWREAQALYAAMAADEVPPSLETHTALIQACVVGRALDHALDIFEYLVAGRAAHEAVPASIATYNHLIHACHQAGMLEKALEIAAWVQRSGVAFDADTYTELLGTIEVAQLWDAKALRGALAGGAPALLPGHLRPAPYDAMRVMYLDHLDALQQEELLALEKLGPGGSWASRSLTRGALGLGLDPGEPSGGYAPHMPHQHQPYAGGPAGAASLETLGLGGPASARGPGGGGTTEQGGMEMEPSGPQGPGPMWGPHGPGLGAHSSSGGAVSSRELIAALRASVSAAVSEAGGVGTASGGAGVPAAAAAAAAVPLRRRLPLALSRAPSMRALLGSLSVRRNSVGQAGLGTFRAGGSSSIPAPPAPAAPTGFYDPPSWAQAQVVDSATAGPGGTPFLAYTAQAYPAQPYPQYAPQQQAQAQAQQGPGPGATAQGLQGASSGALAPGFVPPLPLPALEAANAPLYGGASATSLAHAPGSATARGSARGPGPGYGSFGGAGGSGGGGPGSSPLRSSGLVAAAAALASQCSGSLPRLADPLAGPGPGMGPGAALGSPRAPSGLGPGSARPAKGGSGLRVGVLGLGPSGPEADFVPSPLPVLAHSGGPHGAQGGPGGAGPGLAGRRFAALQPMAQPTASAGV</sequence>
<dbReference type="PANTHER" id="PTHR47447">
    <property type="entry name" value="OS03G0856100 PROTEIN"/>
    <property type="match status" value="1"/>
</dbReference>
<name>A0A835XJK3_9CHLO</name>
<dbReference type="PROSITE" id="PS51375">
    <property type="entry name" value="PPR"/>
    <property type="match status" value="2"/>
</dbReference>
<dbReference type="Pfam" id="PF01535">
    <property type="entry name" value="PPR"/>
    <property type="match status" value="1"/>
</dbReference>
<feature type="repeat" description="PPR" evidence="3">
    <location>
        <begin position="332"/>
        <end position="366"/>
    </location>
</feature>
<dbReference type="InterPro" id="IPR011990">
    <property type="entry name" value="TPR-like_helical_dom_sf"/>
</dbReference>
<comment type="similarity">
    <text evidence="1">Belongs to the PPR family. P subfamily.</text>
</comment>
<gene>
    <name evidence="5" type="ORF">HYH03_018770</name>
</gene>
<keyword evidence="2" id="KW-0677">Repeat</keyword>
<feature type="region of interest" description="Disordered" evidence="4">
    <location>
        <begin position="803"/>
        <end position="840"/>
    </location>
</feature>
<proteinExistence type="inferred from homology"/>
<dbReference type="Pfam" id="PF13812">
    <property type="entry name" value="PPR_3"/>
    <property type="match status" value="1"/>
</dbReference>
<evidence type="ECO:0000256" key="3">
    <source>
        <dbReference type="PROSITE-ProRule" id="PRU00708"/>
    </source>
</evidence>
<feature type="compositionally biased region" description="Gly residues" evidence="4">
    <location>
        <begin position="872"/>
        <end position="887"/>
    </location>
</feature>
<evidence type="ECO:0000256" key="2">
    <source>
        <dbReference type="ARBA" id="ARBA00022737"/>
    </source>
</evidence>
<feature type="compositionally biased region" description="Gly residues" evidence="4">
    <location>
        <begin position="755"/>
        <end position="776"/>
    </location>
</feature>
<feature type="compositionally biased region" description="Low complexity" evidence="4">
    <location>
        <begin position="507"/>
        <end position="516"/>
    </location>
</feature>
<dbReference type="OrthoDB" id="185373at2759"/>
<evidence type="ECO:0000256" key="1">
    <source>
        <dbReference type="ARBA" id="ARBA00007626"/>
    </source>
</evidence>
<dbReference type="Proteomes" id="UP000612055">
    <property type="component" value="Unassembled WGS sequence"/>
</dbReference>